<name>A0A2K9AU34_9GAMM</name>
<evidence type="ECO:0000256" key="10">
    <source>
        <dbReference type="RuleBase" id="RU361274"/>
    </source>
</evidence>
<dbReference type="GO" id="GO:0016787">
    <property type="term" value="F:hydrolase activity"/>
    <property type="evidence" value="ECO:0007669"/>
    <property type="project" value="UniProtKB-KW"/>
</dbReference>
<dbReference type="EMBL" id="CP025120">
    <property type="protein sequence ID" value="AUD78671.1"/>
    <property type="molecule type" value="Genomic_DNA"/>
</dbReference>
<evidence type="ECO:0000256" key="2">
    <source>
        <dbReference type="ARBA" id="ARBA00007353"/>
    </source>
</evidence>
<evidence type="ECO:0000313" key="11">
    <source>
        <dbReference type="EMBL" id="AUD78671.1"/>
    </source>
</evidence>
<dbReference type="InterPro" id="IPR011324">
    <property type="entry name" value="Cytotoxic_necrot_fac-like_cat"/>
</dbReference>
<sequence>MIQLIKPNWSAPVNIRAFSTTRVGGVSKAPFDSLNLGLHVGDDEVSVMKNRQRLQKLTAHRPVQWLNQIHSNKVVEYSGADQLVEADAIVTSKSSATCAVMTADCLPVLMTNSSGNWVAAAHAGWRGLADGVLVNTVSSYDRPEPLMAWIGPSISQKCFEVGSEVREAFLEVDASNQTYFVQNYRGRWQADLAGLAKKQLETLGVAVYLSQLCTFSNDHQFYSYRRDGQTGRMASMIWISE</sequence>
<gene>
    <name evidence="11" type="ORF">CW740_05160</name>
</gene>
<dbReference type="InterPro" id="IPR038371">
    <property type="entry name" value="Cu_polyphenol_OxRdtase_sf"/>
</dbReference>
<evidence type="ECO:0000256" key="7">
    <source>
        <dbReference type="ARBA" id="ARBA00047989"/>
    </source>
</evidence>
<evidence type="ECO:0000256" key="1">
    <source>
        <dbReference type="ARBA" id="ARBA00000553"/>
    </source>
</evidence>
<keyword evidence="3" id="KW-0808">Transferase</keyword>
<dbReference type="GO" id="GO:0005507">
    <property type="term" value="F:copper ion binding"/>
    <property type="evidence" value="ECO:0007669"/>
    <property type="project" value="TreeGrafter"/>
</dbReference>
<evidence type="ECO:0000256" key="3">
    <source>
        <dbReference type="ARBA" id="ARBA00022679"/>
    </source>
</evidence>
<dbReference type="GO" id="GO:0017061">
    <property type="term" value="F:S-methyl-5-thioadenosine phosphorylase activity"/>
    <property type="evidence" value="ECO:0007669"/>
    <property type="project" value="UniProtKB-EC"/>
</dbReference>
<evidence type="ECO:0000256" key="9">
    <source>
        <dbReference type="ARBA" id="ARBA00049893"/>
    </source>
</evidence>
<comment type="similarity">
    <text evidence="2 10">Belongs to the purine nucleoside phosphorylase YfiH/LACC1 family.</text>
</comment>
<dbReference type="Gene3D" id="3.60.140.10">
    <property type="entry name" value="CNF1/YfiH-like putative cysteine hydrolases"/>
    <property type="match status" value="1"/>
</dbReference>
<dbReference type="KEGG" id="kpd:CW740_05160"/>
<dbReference type="AlphaFoldDB" id="A0A2K9AU34"/>
<reference evidence="11 12" key="1">
    <citation type="submission" date="2017-12" db="EMBL/GenBank/DDBJ databases">
        <title>Kangiella profundi FT102 completed genome.</title>
        <authorList>
            <person name="Xu J."/>
            <person name="Wang J."/>
            <person name="Lu Y."/>
        </authorList>
    </citation>
    <scope>NUCLEOTIDE SEQUENCE [LARGE SCALE GENOMIC DNA]</scope>
    <source>
        <strain evidence="11 12">FT102</strain>
    </source>
</reference>
<dbReference type="Pfam" id="PF02578">
    <property type="entry name" value="Cu-oxidase_4"/>
    <property type="match status" value="1"/>
</dbReference>
<dbReference type="OrthoDB" id="4279at2"/>
<dbReference type="RefSeq" id="WP_106646529.1">
    <property type="nucleotide sequence ID" value="NZ_BMGO01000002.1"/>
</dbReference>
<comment type="catalytic activity">
    <reaction evidence="7">
        <text>adenosine + H2O + H(+) = inosine + NH4(+)</text>
        <dbReference type="Rhea" id="RHEA:24408"/>
        <dbReference type="ChEBI" id="CHEBI:15377"/>
        <dbReference type="ChEBI" id="CHEBI:15378"/>
        <dbReference type="ChEBI" id="CHEBI:16335"/>
        <dbReference type="ChEBI" id="CHEBI:17596"/>
        <dbReference type="ChEBI" id="CHEBI:28938"/>
        <dbReference type="EC" id="3.5.4.4"/>
    </reaction>
    <physiologicalReaction direction="left-to-right" evidence="7">
        <dbReference type="Rhea" id="RHEA:24409"/>
    </physiologicalReaction>
</comment>
<dbReference type="NCBIfam" id="TIGR00726">
    <property type="entry name" value="peptidoglycan editing factor PgeF"/>
    <property type="match status" value="1"/>
</dbReference>
<accession>A0A2K9AU34</accession>
<proteinExistence type="inferred from homology"/>
<dbReference type="Proteomes" id="UP000232693">
    <property type="component" value="Chromosome"/>
</dbReference>
<dbReference type="SUPFAM" id="SSF64438">
    <property type="entry name" value="CNF1/YfiH-like putative cysteine hydrolases"/>
    <property type="match status" value="1"/>
</dbReference>
<evidence type="ECO:0000256" key="5">
    <source>
        <dbReference type="ARBA" id="ARBA00022801"/>
    </source>
</evidence>
<evidence type="ECO:0000256" key="4">
    <source>
        <dbReference type="ARBA" id="ARBA00022723"/>
    </source>
</evidence>
<dbReference type="InterPro" id="IPR003730">
    <property type="entry name" value="Cu_polyphenol_OxRdtase"/>
</dbReference>
<dbReference type="PANTHER" id="PTHR30616">
    <property type="entry name" value="UNCHARACTERIZED PROTEIN YFIH"/>
    <property type="match status" value="1"/>
</dbReference>
<dbReference type="PANTHER" id="PTHR30616:SF2">
    <property type="entry name" value="PURINE NUCLEOSIDE PHOSPHORYLASE LACC1"/>
    <property type="match status" value="1"/>
</dbReference>
<keyword evidence="6" id="KW-0862">Zinc</keyword>
<comment type="catalytic activity">
    <reaction evidence="8">
        <text>adenosine + phosphate = alpha-D-ribose 1-phosphate + adenine</text>
        <dbReference type="Rhea" id="RHEA:27642"/>
        <dbReference type="ChEBI" id="CHEBI:16335"/>
        <dbReference type="ChEBI" id="CHEBI:16708"/>
        <dbReference type="ChEBI" id="CHEBI:43474"/>
        <dbReference type="ChEBI" id="CHEBI:57720"/>
        <dbReference type="EC" id="2.4.2.1"/>
    </reaction>
    <physiologicalReaction direction="left-to-right" evidence="8">
        <dbReference type="Rhea" id="RHEA:27643"/>
    </physiologicalReaction>
</comment>
<evidence type="ECO:0000256" key="8">
    <source>
        <dbReference type="ARBA" id="ARBA00048968"/>
    </source>
</evidence>
<protein>
    <recommendedName>
        <fullName evidence="10">Purine nucleoside phosphorylase</fullName>
    </recommendedName>
</protein>
<keyword evidence="12" id="KW-1185">Reference proteome</keyword>
<evidence type="ECO:0000256" key="6">
    <source>
        <dbReference type="ARBA" id="ARBA00022833"/>
    </source>
</evidence>
<comment type="catalytic activity">
    <reaction evidence="9">
        <text>S-methyl-5'-thioadenosine + phosphate = 5-(methylsulfanyl)-alpha-D-ribose 1-phosphate + adenine</text>
        <dbReference type="Rhea" id="RHEA:11852"/>
        <dbReference type="ChEBI" id="CHEBI:16708"/>
        <dbReference type="ChEBI" id="CHEBI:17509"/>
        <dbReference type="ChEBI" id="CHEBI:43474"/>
        <dbReference type="ChEBI" id="CHEBI:58533"/>
        <dbReference type="EC" id="2.4.2.28"/>
    </reaction>
    <physiologicalReaction direction="left-to-right" evidence="9">
        <dbReference type="Rhea" id="RHEA:11853"/>
    </physiologicalReaction>
</comment>
<keyword evidence="4" id="KW-0479">Metal-binding</keyword>
<comment type="catalytic activity">
    <reaction evidence="1">
        <text>inosine + phosphate = alpha-D-ribose 1-phosphate + hypoxanthine</text>
        <dbReference type="Rhea" id="RHEA:27646"/>
        <dbReference type="ChEBI" id="CHEBI:17368"/>
        <dbReference type="ChEBI" id="CHEBI:17596"/>
        <dbReference type="ChEBI" id="CHEBI:43474"/>
        <dbReference type="ChEBI" id="CHEBI:57720"/>
        <dbReference type="EC" id="2.4.2.1"/>
    </reaction>
    <physiologicalReaction direction="left-to-right" evidence="1">
        <dbReference type="Rhea" id="RHEA:27647"/>
    </physiologicalReaction>
</comment>
<evidence type="ECO:0000313" key="12">
    <source>
        <dbReference type="Proteomes" id="UP000232693"/>
    </source>
</evidence>
<organism evidence="11 12">
    <name type="scientific">Kangiella profundi</name>
    <dbReference type="NCBI Taxonomy" id="1561924"/>
    <lineage>
        <taxon>Bacteria</taxon>
        <taxon>Pseudomonadati</taxon>
        <taxon>Pseudomonadota</taxon>
        <taxon>Gammaproteobacteria</taxon>
        <taxon>Kangiellales</taxon>
        <taxon>Kangiellaceae</taxon>
        <taxon>Kangiella</taxon>
    </lineage>
</organism>
<keyword evidence="5" id="KW-0378">Hydrolase</keyword>
<dbReference type="CDD" id="cd16833">
    <property type="entry name" value="YfiH"/>
    <property type="match status" value="1"/>
</dbReference>